<evidence type="ECO:0000256" key="1">
    <source>
        <dbReference type="SAM" id="MobiDB-lite"/>
    </source>
</evidence>
<dbReference type="STRING" id="6205.A0A0R3WTL5"/>
<organism evidence="4">
    <name type="scientific">Hydatigena taeniaeformis</name>
    <name type="common">Feline tapeworm</name>
    <name type="synonym">Taenia taeniaeformis</name>
    <dbReference type="NCBI Taxonomy" id="6205"/>
    <lineage>
        <taxon>Eukaryota</taxon>
        <taxon>Metazoa</taxon>
        <taxon>Spiralia</taxon>
        <taxon>Lophotrochozoa</taxon>
        <taxon>Platyhelminthes</taxon>
        <taxon>Cestoda</taxon>
        <taxon>Eucestoda</taxon>
        <taxon>Cyclophyllidea</taxon>
        <taxon>Taeniidae</taxon>
        <taxon>Hydatigera</taxon>
    </lineage>
</organism>
<dbReference type="Proteomes" id="UP000274429">
    <property type="component" value="Unassembled WGS sequence"/>
</dbReference>
<accession>A0A0R3WTL5</accession>
<proteinExistence type="predicted"/>
<dbReference type="OrthoDB" id="6274641at2759"/>
<feature type="region of interest" description="Disordered" evidence="1">
    <location>
        <begin position="63"/>
        <end position="84"/>
    </location>
</feature>
<dbReference type="AlphaFoldDB" id="A0A0R3WTL5"/>
<protein>
    <submittedName>
        <fullName evidence="4">WASH_WAHD domain-containing protein</fullName>
    </submittedName>
</protein>
<gene>
    <name evidence="2" type="ORF">TTAC_LOCUS4090</name>
</gene>
<keyword evidence="3" id="KW-1185">Reference proteome</keyword>
<dbReference type="WBParaSite" id="TTAC_0000410501-mRNA-1">
    <property type="protein sequence ID" value="TTAC_0000410501-mRNA-1"/>
    <property type="gene ID" value="TTAC_0000410501"/>
</dbReference>
<dbReference type="EMBL" id="UYWX01003644">
    <property type="protein sequence ID" value="VDM24155.1"/>
    <property type="molecule type" value="Genomic_DNA"/>
</dbReference>
<feature type="compositionally biased region" description="Basic and acidic residues" evidence="1">
    <location>
        <begin position="71"/>
        <end position="81"/>
    </location>
</feature>
<name>A0A0R3WTL5_HYDTA</name>
<sequence length="270" mass="29889">MELEKRFKDLDAHFQRFNEVDARLTEVTQTLSSLGEVVRQVTATQEAIMKKITDLPTCQCIELVDEPGPSDGKEKPGESPKKRTKLEVAVQSALEAAKDVLRPPTPPPPPPMAPPPPRDQEILITAGAPGSEAESSGTEDGGGDPSADPVQIPPAVDSSAGRTLQRNIAGHRLWRFAPFNFEKYPGMRMNVPPDKTAWTVSFLLRNCITKPLLAFGIPQSLHFYCCKAKNPLLVKDFFTIALWSIHFALDNSLPYPLKYTLQTAKRKRFS</sequence>
<reference evidence="4" key="1">
    <citation type="submission" date="2017-02" db="UniProtKB">
        <authorList>
            <consortium name="WormBaseParasite"/>
        </authorList>
    </citation>
    <scope>IDENTIFICATION</scope>
</reference>
<evidence type="ECO:0000313" key="4">
    <source>
        <dbReference type="WBParaSite" id="TTAC_0000410501-mRNA-1"/>
    </source>
</evidence>
<reference evidence="2 3" key="2">
    <citation type="submission" date="2018-11" db="EMBL/GenBank/DDBJ databases">
        <authorList>
            <consortium name="Pathogen Informatics"/>
        </authorList>
    </citation>
    <scope>NUCLEOTIDE SEQUENCE [LARGE SCALE GENOMIC DNA]</scope>
</reference>
<evidence type="ECO:0000313" key="2">
    <source>
        <dbReference type="EMBL" id="VDM24155.1"/>
    </source>
</evidence>
<evidence type="ECO:0000313" key="3">
    <source>
        <dbReference type="Proteomes" id="UP000274429"/>
    </source>
</evidence>
<feature type="compositionally biased region" description="Pro residues" evidence="1">
    <location>
        <begin position="103"/>
        <end position="117"/>
    </location>
</feature>
<feature type="region of interest" description="Disordered" evidence="1">
    <location>
        <begin position="97"/>
        <end position="160"/>
    </location>
</feature>